<dbReference type="Proteomes" id="UP000536179">
    <property type="component" value="Unassembled WGS sequence"/>
</dbReference>
<evidence type="ECO:0000259" key="9">
    <source>
        <dbReference type="Pfam" id="PF00482"/>
    </source>
</evidence>
<feature type="domain" description="Type II secretion system protein GspF" evidence="9">
    <location>
        <begin position="263"/>
        <end position="386"/>
    </location>
</feature>
<feature type="transmembrane region" description="Helical" evidence="8">
    <location>
        <begin position="359"/>
        <end position="384"/>
    </location>
</feature>
<evidence type="ECO:0000256" key="6">
    <source>
        <dbReference type="ARBA" id="ARBA00023136"/>
    </source>
</evidence>
<name>A0A7W5E5N9_9BACT</name>
<dbReference type="InterPro" id="IPR042094">
    <property type="entry name" value="T2SS_GspF_sf"/>
</dbReference>
<protein>
    <submittedName>
        <fullName evidence="10">Type IV pilus assembly protein PilC</fullName>
    </submittedName>
</protein>
<dbReference type="RefSeq" id="WP_246421186.1">
    <property type="nucleotide sequence ID" value="NZ_JACHXU010000034.1"/>
</dbReference>
<dbReference type="Pfam" id="PF00482">
    <property type="entry name" value="T2SSF"/>
    <property type="match status" value="2"/>
</dbReference>
<comment type="subcellular location">
    <subcellularLocation>
        <location evidence="1">Cell membrane</location>
        <topology evidence="1">Multi-pass membrane protein</topology>
    </subcellularLocation>
</comment>
<keyword evidence="6 8" id="KW-0472">Membrane</keyword>
<evidence type="ECO:0000256" key="2">
    <source>
        <dbReference type="ARBA" id="ARBA00005745"/>
    </source>
</evidence>
<feature type="domain" description="Type II secretion system protein GspF" evidence="9">
    <location>
        <begin position="61"/>
        <end position="183"/>
    </location>
</feature>
<sequence>MTYSPTALPHSGTSNRPQSGTSKLSAFLQKLNSIEVGGPSRKLSKGCEPTRIGPVPLAQLLRLLLMLLQNGLSLPKALGSLAMDRSNRKYSHVLLKMRGTIVAGGTISDAMARYPRTFSSMQVQQIRLGERSGSLETAMSRVCEQMERKVALRKRIIKKISYPMLITVAGFGLMIFMCLVVVPEFETVYSSSGVDLPPVTQFVTGTSRVLLHWGWIAFPLVAVFGALWIAGRRRPKVATKMDAVMLMLPVVGPWLRDAAVLQFVEATAAMVQCGYKPVDAIEVSAACVRNRCVRQAINEINQGVRRGEKLSVELGRYEQFFPATLCQLIGVGEQSGEFSRSLEGTCHHLRERLESRIDATVGMLEPILTISLAAMIGGMVLSIYTPMFHMFEVLE</sequence>
<keyword evidence="3" id="KW-1003">Cell membrane</keyword>
<evidence type="ECO:0000313" key="10">
    <source>
        <dbReference type="EMBL" id="MBB3210267.1"/>
    </source>
</evidence>
<dbReference type="InterPro" id="IPR003004">
    <property type="entry name" value="GspF/PilC"/>
</dbReference>
<gene>
    <name evidence="10" type="ORF">FHS27_006114</name>
</gene>
<keyword evidence="5 8" id="KW-1133">Transmembrane helix</keyword>
<feature type="transmembrane region" description="Helical" evidence="8">
    <location>
        <begin position="210"/>
        <end position="231"/>
    </location>
</feature>
<dbReference type="EMBL" id="JACHXU010000034">
    <property type="protein sequence ID" value="MBB3210267.1"/>
    <property type="molecule type" value="Genomic_DNA"/>
</dbReference>
<feature type="region of interest" description="Disordered" evidence="7">
    <location>
        <begin position="1"/>
        <end position="22"/>
    </location>
</feature>
<evidence type="ECO:0000313" key="11">
    <source>
        <dbReference type="Proteomes" id="UP000536179"/>
    </source>
</evidence>
<accession>A0A7W5E5N9</accession>
<evidence type="ECO:0000256" key="8">
    <source>
        <dbReference type="SAM" id="Phobius"/>
    </source>
</evidence>
<dbReference type="InterPro" id="IPR018076">
    <property type="entry name" value="T2SS_GspF_dom"/>
</dbReference>
<comment type="similarity">
    <text evidence="2">Belongs to the GSP F family.</text>
</comment>
<dbReference type="PANTHER" id="PTHR30012">
    <property type="entry name" value="GENERAL SECRETION PATHWAY PROTEIN"/>
    <property type="match status" value="1"/>
</dbReference>
<evidence type="ECO:0000256" key="4">
    <source>
        <dbReference type="ARBA" id="ARBA00022692"/>
    </source>
</evidence>
<evidence type="ECO:0000256" key="1">
    <source>
        <dbReference type="ARBA" id="ARBA00004651"/>
    </source>
</evidence>
<evidence type="ECO:0000256" key="5">
    <source>
        <dbReference type="ARBA" id="ARBA00022989"/>
    </source>
</evidence>
<dbReference type="AlphaFoldDB" id="A0A7W5E5N9"/>
<proteinExistence type="inferred from homology"/>
<evidence type="ECO:0000256" key="7">
    <source>
        <dbReference type="SAM" id="MobiDB-lite"/>
    </source>
</evidence>
<feature type="transmembrane region" description="Helical" evidence="8">
    <location>
        <begin position="162"/>
        <end position="182"/>
    </location>
</feature>
<keyword evidence="11" id="KW-1185">Reference proteome</keyword>
<dbReference type="GO" id="GO:0005886">
    <property type="term" value="C:plasma membrane"/>
    <property type="evidence" value="ECO:0007669"/>
    <property type="project" value="UniProtKB-SubCell"/>
</dbReference>
<dbReference type="PRINTS" id="PR00812">
    <property type="entry name" value="BCTERIALGSPF"/>
</dbReference>
<keyword evidence="4 8" id="KW-0812">Transmembrane</keyword>
<dbReference type="Gene3D" id="1.20.81.30">
    <property type="entry name" value="Type II secretion system (T2SS), domain F"/>
    <property type="match status" value="2"/>
</dbReference>
<comment type="caution">
    <text evidence="10">The sequence shown here is derived from an EMBL/GenBank/DDBJ whole genome shotgun (WGS) entry which is preliminary data.</text>
</comment>
<dbReference type="PANTHER" id="PTHR30012:SF0">
    <property type="entry name" value="TYPE II SECRETION SYSTEM PROTEIN F-RELATED"/>
    <property type="match status" value="1"/>
</dbReference>
<organism evidence="10 11">
    <name type="scientific">Aporhodopirellula rubra</name>
    <dbReference type="NCBI Taxonomy" id="980271"/>
    <lineage>
        <taxon>Bacteria</taxon>
        <taxon>Pseudomonadati</taxon>
        <taxon>Planctomycetota</taxon>
        <taxon>Planctomycetia</taxon>
        <taxon>Pirellulales</taxon>
        <taxon>Pirellulaceae</taxon>
        <taxon>Aporhodopirellula</taxon>
    </lineage>
</organism>
<reference evidence="10 11" key="1">
    <citation type="submission" date="2020-08" db="EMBL/GenBank/DDBJ databases">
        <title>Genomic Encyclopedia of Type Strains, Phase III (KMG-III): the genomes of soil and plant-associated and newly described type strains.</title>
        <authorList>
            <person name="Whitman W."/>
        </authorList>
    </citation>
    <scope>NUCLEOTIDE SEQUENCE [LARGE SCALE GENOMIC DNA]</scope>
    <source>
        <strain evidence="10 11">CECT 8075</strain>
    </source>
</reference>
<evidence type="ECO:0000256" key="3">
    <source>
        <dbReference type="ARBA" id="ARBA00022475"/>
    </source>
</evidence>